<feature type="compositionally biased region" description="Acidic residues" evidence="1">
    <location>
        <begin position="147"/>
        <end position="179"/>
    </location>
</feature>
<feature type="region of interest" description="Disordered" evidence="1">
    <location>
        <begin position="1"/>
        <end position="52"/>
    </location>
</feature>
<proteinExistence type="predicted"/>
<dbReference type="KEGG" id="vcn:VOLCADRAFT_100517"/>
<feature type="compositionally biased region" description="Low complexity" evidence="1">
    <location>
        <begin position="9"/>
        <end position="37"/>
    </location>
</feature>
<dbReference type="RefSeq" id="XP_002959122.1">
    <property type="nucleotide sequence ID" value="XM_002959076.1"/>
</dbReference>
<gene>
    <name evidence="2" type="ORF">VOLCADRAFT_100517</name>
</gene>
<sequence length="203" mass="21110">MAEAKAAEKGLGPAAATAATAAANPASPTTPDPNATAEEADPSTLALADDEDDSYFEGMLTQVEALQKEHEQRSPEELEVLCKAAAVAGVETNPLLQIGDDEEEPATTGAVRGRGRGGGRRGGGRRGGRGRGRGGGRGSGKRSATMMEEEAMVEEVEDAEVPSESSDEGSESSDEEGQEEAVVQLTEARAASKRQIVRPARYR</sequence>
<evidence type="ECO:0000313" key="2">
    <source>
        <dbReference type="EMBL" id="EFJ39821.1"/>
    </source>
</evidence>
<protein>
    <submittedName>
        <fullName evidence="2">Uncharacterized protein</fullName>
    </submittedName>
</protein>
<evidence type="ECO:0000256" key="1">
    <source>
        <dbReference type="SAM" id="MobiDB-lite"/>
    </source>
</evidence>
<reference evidence="2 3" key="1">
    <citation type="journal article" date="2010" name="Science">
        <title>Genomic analysis of organismal complexity in the multicellular green alga Volvox carteri.</title>
        <authorList>
            <person name="Prochnik S.E."/>
            <person name="Umen J."/>
            <person name="Nedelcu A.M."/>
            <person name="Hallmann A."/>
            <person name="Miller S.M."/>
            <person name="Nishii I."/>
            <person name="Ferris P."/>
            <person name="Kuo A."/>
            <person name="Mitros T."/>
            <person name="Fritz-Laylin L.K."/>
            <person name="Hellsten U."/>
            <person name="Chapman J."/>
            <person name="Simakov O."/>
            <person name="Rensing S.A."/>
            <person name="Terry A."/>
            <person name="Pangilinan J."/>
            <person name="Kapitonov V."/>
            <person name="Jurka J."/>
            <person name="Salamov A."/>
            <person name="Shapiro H."/>
            <person name="Schmutz J."/>
            <person name="Grimwood J."/>
            <person name="Lindquist E."/>
            <person name="Lucas S."/>
            <person name="Grigoriev I.V."/>
            <person name="Schmitt R."/>
            <person name="Kirk D."/>
            <person name="Rokhsar D.S."/>
        </authorList>
    </citation>
    <scope>NUCLEOTIDE SEQUENCE [LARGE SCALE GENOMIC DNA]</scope>
    <source>
        <strain evidence="3">f. Nagariensis / Eve</strain>
    </source>
</reference>
<evidence type="ECO:0000313" key="3">
    <source>
        <dbReference type="Proteomes" id="UP000001058"/>
    </source>
</evidence>
<dbReference type="GeneID" id="9625943"/>
<dbReference type="AlphaFoldDB" id="D8UKD5"/>
<keyword evidence="3" id="KW-1185">Reference proteome</keyword>
<dbReference type="InParanoid" id="D8UKD5"/>
<organism evidence="3">
    <name type="scientific">Volvox carteri f. nagariensis</name>
    <dbReference type="NCBI Taxonomy" id="3068"/>
    <lineage>
        <taxon>Eukaryota</taxon>
        <taxon>Viridiplantae</taxon>
        <taxon>Chlorophyta</taxon>
        <taxon>core chlorophytes</taxon>
        <taxon>Chlorophyceae</taxon>
        <taxon>CS clade</taxon>
        <taxon>Chlamydomonadales</taxon>
        <taxon>Volvocaceae</taxon>
        <taxon>Volvox</taxon>
    </lineage>
</organism>
<accession>D8UKD5</accession>
<feature type="region of interest" description="Disordered" evidence="1">
    <location>
        <begin position="95"/>
        <end position="203"/>
    </location>
</feature>
<feature type="compositionally biased region" description="Basic residues" evidence="1">
    <location>
        <begin position="113"/>
        <end position="134"/>
    </location>
</feature>
<feature type="compositionally biased region" description="Basic residues" evidence="1">
    <location>
        <begin position="191"/>
        <end position="203"/>
    </location>
</feature>
<dbReference type="EMBL" id="GL378443">
    <property type="protein sequence ID" value="EFJ39821.1"/>
    <property type="molecule type" value="Genomic_DNA"/>
</dbReference>
<name>D8UKD5_VOLCA</name>
<dbReference type="Proteomes" id="UP000001058">
    <property type="component" value="Unassembled WGS sequence"/>
</dbReference>